<dbReference type="GO" id="GO:0003746">
    <property type="term" value="F:translation elongation factor activity"/>
    <property type="evidence" value="ECO:0007669"/>
    <property type="project" value="UniProtKB-KW"/>
</dbReference>
<comment type="similarity">
    <text evidence="1">Belongs to the EF-1-beta/EF-1-delta family.</text>
</comment>
<dbReference type="PANTHER" id="PTHR11595:SF21">
    <property type="entry name" value="ELONGATION FACTOR 1-BETA"/>
    <property type="match status" value="1"/>
</dbReference>
<dbReference type="FunFam" id="3.30.70.60:FF:000001">
    <property type="entry name" value="Elongation factor 1-beta 1 like"/>
    <property type="match status" value="1"/>
</dbReference>
<dbReference type="CDD" id="cd00292">
    <property type="entry name" value="EF1B"/>
    <property type="match status" value="1"/>
</dbReference>
<name>A0A8S2VCC0_9BILA</name>
<dbReference type="Proteomes" id="UP000676336">
    <property type="component" value="Unassembled WGS sequence"/>
</dbReference>
<dbReference type="InterPro" id="IPR049720">
    <property type="entry name" value="EF1B_bsu/dsu"/>
</dbReference>
<gene>
    <name evidence="6" type="ORF">SMN809_LOCUS30036</name>
</gene>
<protein>
    <recommendedName>
        <fullName evidence="5">Translation elongation factor EF1B beta/delta subunit guanine nucleotide exchange domain-containing protein</fullName>
    </recommendedName>
</protein>
<dbReference type="InterPro" id="IPR014717">
    <property type="entry name" value="Transl_elong_EF1B/ribsomal_bS6"/>
</dbReference>
<evidence type="ECO:0000256" key="1">
    <source>
        <dbReference type="ARBA" id="ARBA00007411"/>
    </source>
</evidence>
<evidence type="ECO:0000313" key="7">
    <source>
        <dbReference type="Proteomes" id="UP000676336"/>
    </source>
</evidence>
<accession>A0A8S2VCC0</accession>
<dbReference type="EMBL" id="CAJOBI010055408">
    <property type="protein sequence ID" value="CAF4391686.1"/>
    <property type="molecule type" value="Genomic_DNA"/>
</dbReference>
<dbReference type="GO" id="GO:0005853">
    <property type="term" value="C:eukaryotic translation elongation factor 1 complex"/>
    <property type="evidence" value="ECO:0007669"/>
    <property type="project" value="InterPro"/>
</dbReference>
<evidence type="ECO:0000256" key="2">
    <source>
        <dbReference type="ARBA" id="ARBA00022768"/>
    </source>
</evidence>
<dbReference type="InterPro" id="IPR014038">
    <property type="entry name" value="EF1B_bsu/dsu_GNE"/>
</dbReference>
<dbReference type="GO" id="GO:0005829">
    <property type="term" value="C:cytosol"/>
    <property type="evidence" value="ECO:0007669"/>
    <property type="project" value="TreeGrafter"/>
</dbReference>
<organism evidence="6 7">
    <name type="scientific">Rotaria magnacalcarata</name>
    <dbReference type="NCBI Taxonomy" id="392030"/>
    <lineage>
        <taxon>Eukaryota</taxon>
        <taxon>Metazoa</taxon>
        <taxon>Spiralia</taxon>
        <taxon>Gnathifera</taxon>
        <taxon>Rotifera</taxon>
        <taxon>Eurotatoria</taxon>
        <taxon>Bdelloidea</taxon>
        <taxon>Philodinida</taxon>
        <taxon>Philodinidae</taxon>
        <taxon>Rotaria</taxon>
    </lineage>
</organism>
<keyword evidence="2" id="KW-0251">Elongation factor</keyword>
<dbReference type="AlphaFoldDB" id="A0A8S2VCC0"/>
<feature type="region of interest" description="Disordered" evidence="4">
    <location>
        <begin position="73"/>
        <end position="121"/>
    </location>
</feature>
<proteinExistence type="inferred from homology"/>
<dbReference type="GO" id="GO:0005085">
    <property type="term" value="F:guanyl-nucleotide exchange factor activity"/>
    <property type="evidence" value="ECO:0007669"/>
    <property type="project" value="TreeGrafter"/>
</dbReference>
<feature type="domain" description="Translation elongation factor EF1B beta/delta subunit guanine nucleotide exchange" evidence="5">
    <location>
        <begin position="92"/>
        <end position="185"/>
    </location>
</feature>
<sequence length="185" mass="21085">MGFGDLQTRDALLLLNTFLADKSYIQGYYPTQGDIAVFEAVKQPPSADLEHALRWYTHIASFSDVEKQKFQGESQSIENYGQDSQVKHELKTPAVSSEKKPADDDDIDLFGDEDEEESEQTRQRLAAYAEKKSKTQLVPLAFTIKKLQITCVVEDDKVGTDMIEERIMELEDHVQSVDIFSFRKI</sequence>
<evidence type="ECO:0000256" key="4">
    <source>
        <dbReference type="SAM" id="MobiDB-lite"/>
    </source>
</evidence>
<dbReference type="PANTHER" id="PTHR11595">
    <property type="entry name" value="EF-HAND AND COILED-COIL DOMAIN-CONTAINING FAMILY MEMBER"/>
    <property type="match status" value="1"/>
</dbReference>
<dbReference type="Pfam" id="PF00736">
    <property type="entry name" value="EF1_GNE"/>
    <property type="match status" value="1"/>
</dbReference>
<feature type="compositionally biased region" description="Acidic residues" evidence="4">
    <location>
        <begin position="103"/>
        <end position="118"/>
    </location>
</feature>
<evidence type="ECO:0000256" key="3">
    <source>
        <dbReference type="ARBA" id="ARBA00022917"/>
    </source>
</evidence>
<dbReference type="SMART" id="SM00888">
    <property type="entry name" value="EF1_GNE"/>
    <property type="match status" value="1"/>
</dbReference>
<keyword evidence="3" id="KW-0648">Protein biosynthesis</keyword>
<feature type="compositionally biased region" description="Polar residues" evidence="4">
    <location>
        <begin position="73"/>
        <end position="84"/>
    </location>
</feature>
<reference evidence="6" key="1">
    <citation type="submission" date="2021-02" db="EMBL/GenBank/DDBJ databases">
        <authorList>
            <person name="Nowell W R."/>
        </authorList>
    </citation>
    <scope>NUCLEOTIDE SEQUENCE</scope>
</reference>
<dbReference type="InterPro" id="IPR036282">
    <property type="entry name" value="Glutathione-S-Trfase_C_sf"/>
</dbReference>
<comment type="caution">
    <text evidence="6">The sequence shown here is derived from an EMBL/GenBank/DDBJ whole genome shotgun (WGS) entry which is preliminary data.</text>
</comment>
<evidence type="ECO:0000313" key="6">
    <source>
        <dbReference type="EMBL" id="CAF4391686.1"/>
    </source>
</evidence>
<dbReference type="SUPFAM" id="SSF47616">
    <property type="entry name" value="GST C-terminal domain-like"/>
    <property type="match status" value="1"/>
</dbReference>
<dbReference type="InterPro" id="IPR036219">
    <property type="entry name" value="eEF-1beta-like_sf"/>
</dbReference>
<dbReference type="SUPFAM" id="SSF54984">
    <property type="entry name" value="eEF-1beta-like"/>
    <property type="match status" value="1"/>
</dbReference>
<dbReference type="InterPro" id="IPR001326">
    <property type="entry name" value="Transl_elong_EF1B_B/D_CS"/>
</dbReference>
<dbReference type="Gene3D" id="3.30.70.60">
    <property type="match status" value="1"/>
</dbReference>
<evidence type="ECO:0000259" key="5">
    <source>
        <dbReference type="SMART" id="SM00888"/>
    </source>
</evidence>
<dbReference type="Gene3D" id="1.20.1050.130">
    <property type="match status" value="1"/>
</dbReference>
<dbReference type="PROSITE" id="PS00824">
    <property type="entry name" value="EF1BD_1"/>
    <property type="match status" value="1"/>
</dbReference>
<feature type="compositionally biased region" description="Basic and acidic residues" evidence="4">
    <location>
        <begin position="85"/>
        <end position="102"/>
    </location>
</feature>